<comment type="caution">
    <text evidence="1">The sequence shown here is derived from an EMBL/GenBank/DDBJ whole genome shotgun (WGS) entry which is preliminary data.</text>
</comment>
<keyword evidence="2" id="KW-1185">Reference proteome</keyword>
<dbReference type="EMBL" id="CAJPIN010001195">
    <property type="protein sequence ID" value="CAG2054301.1"/>
    <property type="molecule type" value="Genomic_DNA"/>
</dbReference>
<proteinExistence type="predicted"/>
<accession>A0ABN7NMB4</accession>
<name>A0ABN7NMB4_TIMPD</name>
<organism evidence="1 2">
    <name type="scientific">Timema podura</name>
    <name type="common">Walking stick</name>
    <dbReference type="NCBI Taxonomy" id="61482"/>
    <lineage>
        <taxon>Eukaryota</taxon>
        <taxon>Metazoa</taxon>
        <taxon>Ecdysozoa</taxon>
        <taxon>Arthropoda</taxon>
        <taxon>Hexapoda</taxon>
        <taxon>Insecta</taxon>
        <taxon>Pterygota</taxon>
        <taxon>Neoptera</taxon>
        <taxon>Polyneoptera</taxon>
        <taxon>Phasmatodea</taxon>
        <taxon>Timematodea</taxon>
        <taxon>Timematoidea</taxon>
        <taxon>Timematidae</taxon>
        <taxon>Timema</taxon>
    </lineage>
</organism>
<evidence type="ECO:0000313" key="1">
    <source>
        <dbReference type="EMBL" id="CAG2054301.1"/>
    </source>
</evidence>
<sequence>MPDQAVPKILLTNSLKLNRKLEKKAKIMTLHFQMMKMN</sequence>
<protein>
    <submittedName>
        <fullName evidence="1">Uncharacterized protein</fullName>
    </submittedName>
</protein>
<dbReference type="Proteomes" id="UP001153148">
    <property type="component" value="Unassembled WGS sequence"/>
</dbReference>
<gene>
    <name evidence="1" type="ORF">TPAB3V08_LOCUS1334</name>
</gene>
<evidence type="ECO:0000313" key="2">
    <source>
        <dbReference type="Proteomes" id="UP001153148"/>
    </source>
</evidence>
<reference evidence="1" key="1">
    <citation type="submission" date="2021-03" db="EMBL/GenBank/DDBJ databases">
        <authorList>
            <person name="Tran Van P."/>
        </authorList>
    </citation>
    <scope>NUCLEOTIDE SEQUENCE</scope>
</reference>